<gene>
    <name evidence="2" type="ORF">B4N89_30635</name>
</gene>
<feature type="region of interest" description="Disordered" evidence="1">
    <location>
        <begin position="123"/>
        <end position="144"/>
    </location>
</feature>
<name>A0A1T3P6H5_9ACTN</name>
<comment type="caution">
    <text evidence="2">The sequence shown here is derived from an EMBL/GenBank/DDBJ whole genome shotgun (WGS) entry which is preliminary data.</text>
</comment>
<sequence>MLVEFGIFFGPVGHVGGVAACGEGAFGGSGDRCPVAPVVVAHAEVVRAPGRERVGVGGLVGSGGVRILLHEGLHAIGVGAFEQVVRPGQRRQQYRAQALDPVQEQDAFVGIGDQRRIQLRRPQTRLDPSSRPRSALGWRRCARG</sequence>
<evidence type="ECO:0000313" key="3">
    <source>
        <dbReference type="Proteomes" id="UP000190037"/>
    </source>
</evidence>
<dbReference type="Proteomes" id="UP000190037">
    <property type="component" value="Unassembled WGS sequence"/>
</dbReference>
<dbReference type="AlphaFoldDB" id="A0A1T3P6H5"/>
<protein>
    <submittedName>
        <fullName evidence="2">Uncharacterized protein</fullName>
    </submittedName>
</protein>
<proteinExistence type="predicted"/>
<dbReference type="EMBL" id="MWQN01000001">
    <property type="protein sequence ID" value="OPC84697.1"/>
    <property type="molecule type" value="Genomic_DNA"/>
</dbReference>
<reference evidence="2 3" key="1">
    <citation type="submission" date="2017-03" db="EMBL/GenBank/DDBJ databases">
        <title>Draft genome sequence of Streptomyces scabrisporus NF3, endophyte isolated from Amphipterygium adstringens.</title>
        <authorList>
            <person name="Vazquez M."/>
            <person name="Ceapa C.D."/>
            <person name="Rodriguez Luna D."/>
            <person name="Sanchez Esquivel S."/>
        </authorList>
    </citation>
    <scope>NUCLEOTIDE SEQUENCE [LARGE SCALE GENOMIC DNA]</scope>
    <source>
        <strain evidence="2 3">NF3</strain>
    </source>
</reference>
<evidence type="ECO:0000256" key="1">
    <source>
        <dbReference type="SAM" id="MobiDB-lite"/>
    </source>
</evidence>
<organism evidence="2 3">
    <name type="scientific">Embleya scabrispora</name>
    <dbReference type="NCBI Taxonomy" id="159449"/>
    <lineage>
        <taxon>Bacteria</taxon>
        <taxon>Bacillati</taxon>
        <taxon>Actinomycetota</taxon>
        <taxon>Actinomycetes</taxon>
        <taxon>Kitasatosporales</taxon>
        <taxon>Streptomycetaceae</taxon>
        <taxon>Embleya</taxon>
    </lineage>
</organism>
<accession>A0A1T3P6H5</accession>
<keyword evidence="3" id="KW-1185">Reference proteome</keyword>
<evidence type="ECO:0000313" key="2">
    <source>
        <dbReference type="EMBL" id="OPC84697.1"/>
    </source>
</evidence>